<accession>A0ABR3CT45</accession>
<name>A0ABR3CT45_9PEZI</name>
<comment type="caution">
    <text evidence="1">The sequence shown here is derived from an EMBL/GenBank/DDBJ whole genome shotgun (WGS) entry which is preliminary data.</text>
</comment>
<proteinExistence type="predicted"/>
<keyword evidence="2" id="KW-1185">Reference proteome</keyword>
<organism evidence="1 2">
    <name type="scientific">Diplodia seriata</name>
    <dbReference type="NCBI Taxonomy" id="420778"/>
    <lineage>
        <taxon>Eukaryota</taxon>
        <taxon>Fungi</taxon>
        <taxon>Dikarya</taxon>
        <taxon>Ascomycota</taxon>
        <taxon>Pezizomycotina</taxon>
        <taxon>Dothideomycetes</taxon>
        <taxon>Dothideomycetes incertae sedis</taxon>
        <taxon>Botryosphaeriales</taxon>
        <taxon>Botryosphaeriaceae</taxon>
        <taxon>Diplodia</taxon>
    </lineage>
</organism>
<evidence type="ECO:0000313" key="2">
    <source>
        <dbReference type="Proteomes" id="UP001430584"/>
    </source>
</evidence>
<dbReference type="RefSeq" id="XP_066635733.1">
    <property type="nucleotide sequence ID" value="XM_066773166.1"/>
</dbReference>
<sequence>MSAQPTNSMLEHDSHGKLINRSATPVQLTGHAADRHDDAPWTEAGTRWNYRAMAERPRADADQFSRDMTRYQPCLRAIHAADPADSCTIPKTIDRHVTVLSELTRHECMALHMQWIEGTKTLGTKAGLHIYDLATRHGTLFSHAGTAARYIVELVLVDKTGETDPPALRTPSCQFIWRAELFGAAGYNSARMYRNLVTPNFPLPDEALRDLEKRMVAMLPYTGAHEPRYHPYSHKYV</sequence>
<protein>
    <submittedName>
        <fullName evidence="1">Uncharacterized protein</fullName>
    </submittedName>
</protein>
<evidence type="ECO:0000313" key="1">
    <source>
        <dbReference type="EMBL" id="KAL0262704.1"/>
    </source>
</evidence>
<dbReference type="EMBL" id="JAJVCZ030000002">
    <property type="protein sequence ID" value="KAL0262704.1"/>
    <property type="molecule type" value="Genomic_DNA"/>
</dbReference>
<gene>
    <name evidence="1" type="ORF">SLS55_001674</name>
</gene>
<reference evidence="1 2" key="1">
    <citation type="submission" date="2024-02" db="EMBL/GenBank/DDBJ databases">
        <title>De novo assembly and annotation of 12 fungi associated with fruit tree decline syndrome in Ontario, Canada.</title>
        <authorList>
            <person name="Sulman M."/>
            <person name="Ellouze W."/>
            <person name="Ilyukhin E."/>
        </authorList>
    </citation>
    <scope>NUCLEOTIDE SEQUENCE [LARGE SCALE GENOMIC DNA]</scope>
    <source>
        <strain evidence="1 2">FDS-637</strain>
    </source>
</reference>
<dbReference type="GeneID" id="92005759"/>
<dbReference type="Proteomes" id="UP001430584">
    <property type="component" value="Unassembled WGS sequence"/>
</dbReference>